<evidence type="ECO:0000256" key="5">
    <source>
        <dbReference type="ARBA" id="ARBA00022729"/>
    </source>
</evidence>
<protein>
    <submittedName>
        <fullName evidence="10">Porin</fullName>
    </submittedName>
</protein>
<keyword evidence="6" id="KW-0626">Porin</keyword>
<dbReference type="GO" id="GO:0015288">
    <property type="term" value="F:porin activity"/>
    <property type="evidence" value="ECO:0007669"/>
    <property type="project" value="UniProtKB-KW"/>
</dbReference>
<reference evidence="10" key="1">
    <citation type="submission" date="2019-03" db="EMBL/GenBank/DDBJ databases">
        <title>Complete genome sequence of enteropathogenic Citrobacter rodentium strain DBS100.</title>
        <authorList>
            <person name="Popov G."/>
            <person name="Fiebig A."/>
            <person name="Shideler S."/>
            <person name="Coombes B."/>
            <person name="Savchenko A."/>
        </authorList>
    </citation>
    <scope>NUCLEOTIDE SEQUENCE</scope>
    <source>
        <strain evidence="10">DBS100</strain>
    </source>
</reference>
<dbReference type="GO" id="GO:0009279">
    <property type="term" value="C:cell outer membrane"/>
    <property type="evidence" value="ECO:0007669"/>
    <property type="project" value="UniProtKB-SubCell"/>
</dbReference>
<evidence type="ECO:0000256" key="8">
    <source>
        <dbReference type="ARBA" id="ARBA00023237"/>
    </source>
</evidence>
<name>A0A482PVI6_CITRO</name>
<comment type="subcellular location">
    <subcellularLocation>
        <location evidence="1">Cell outer membrane</location>
        <topology evidence="1">Multi-pass membrane protein</topology>
    </subcellularLocation>
</comment>
<dbReference type="PRINTS" id="PR00182">
    <property type="entry name" value="ECOLNEIPORIN"/>
</dbReference>
<dbReference type="PRINTS" id="PR00183">
    <property type="entry name" value="ECOLIPORIN"/>
</dbReference>
<keyword evidence="3" id="KW-1134">Transmembrane beta strand</keyword>
<dbReference type="InterPro" id="IPR050298">
    <property type="entry name" value="Gram-neg_bact_OMP"/>
</dbReference>
<dbReference type="InterPro" id="IPR001702">
    <property type="entry name" value="Porin_Gram-ve"/>
</dbReference>
<proteinExistence type="inferred from homology"/>
<dbReference type="Gene3D" id="2.40.160.10">
    <property type="entry name" value="Porin"/>
    <property type="match status" value="1"/>
</dbReference>
<evidence type="ECO:0000256" key="2">
    <source>
        <dbReference type="ARBA" id="ARBA00007539"/>
    </source>
</evidence>
<feature type="chain" id="PRO_5019812584" evidence="9">
    <location>
        <begin position="22"/>
        <end position="369"/>
    </location>
</feature>
<feature type="signal peptide" evidence="9">
    <location>
        <begin position="1"/>
        <end position="21"/>
    </location>
</feature>
<keyword evidence="4" id="KW-0812">Transmembrane</keyword>
<evidence type="ECO:0000256" key="9">
    <source>
        <dbReference type="SAM" id="SignalP"/>
    </source>
</evidence>
<accession>A0A482PVI6</accession>
<evidence type="ECO:0000256" key="7">
    <source>
        <dbReference type="ARBA" id="ARBA00023136"/>
    </source>
</evidence>
<dbReference type="CDD" id="cd00342">
    <property type="entry name" value="gram_neg_porins"/>
    <property type="match status" value="1"/>
</dbReference>
<evidence type="ECO:0000256" key="4">
    <source>
        <dbReference type="ARBA" id="ARBA00022692"/>
    </source>
</evidence>
<dbReference type="GO" id="GO:0046930">
    <property type="term" value="C:pore complex"/>
    <property type="evidence" value="ECO:0007669"/>
    <property type="project" value="UniProtKB-KW"/>
</dbReference>
<dbReference type="InterPro" id="IPR023614">
    <property type="entry name" value="Porin_dom_sf"/>
</dbReference>
<dbReference type="Pfam" id="PF00267">
    <property type="entry name" value="Porin_1"/>
    <property type="match status" value="1"/>
</dbReference>
<dbReference type="GO" id="GO:0034220">
    <property type="term" value="P:monoatomic ion transmembrane transport"/>
    <property type="evidence" value="ECO:0007669"/>
    <property type="project" value="InterPro"/>
</dbReference>
<comment type="similarity">
    <text evidence="2">Belongs to the Gram-negative porin family.</text>
</comment>
<dbReference type="RefSeq" id="WP_024132477.1">
    <property type="nucleotide sequence ID" value="NZ_CAJTBI010000010.1"/>
</dbReference>
<evidence type="ECO:0000256" key="3">
    <source>
        <dbReference type="ARBA" id="ARBA00022452"/>
    </source>
</evidence>
<gene>
    <name evidence="10" type="ORF">E2R62_23260</name>
</gene>
<dbReference type="EMBL" id="CP038008">
    <property type="protein sequence ID" value="QBY32129.1"/>
    <property type="molecule type" value="Genomic_DNA"/>
</dbReference>
<evidence type="ECO:0000256" key="6">
    <source>
        <dbReference type="ARBA" id="ARBA00023114"/>
    </source>
</evidence>
<keyword evidence="6" id="KW-0406">Ion transport</keyword>
<dbReference type="SUPFAM" id="SSF56935">
    <property type="entry name" value="Porins"/>
    <property type="match status" value="1"/>
</dbReference>
<keyword evidence="7" id="KW-0472">Membrane</keyword>
<dbReference type="InterPro" id="IPR033900">
    <property type="entry name" value="Gram_neg_porin_domain"/>
</dbReference>
<organism evidence="10">
    <name type="scientific">Citrobacter rodentium</name>
    <dbReference type="NCBI Taxonomy" id="67825"/>
    <lineage>
        <taxon>Bacteria</taxon>
        <taxon>Pseudomonadati</taxon>
        <taxon>Pseudomonadota</taxon>
        <taxon>Gammaproteobacteria</taxon>
        <taxon>Enterobacterales</taxon>
        <taxon>Enterobacteriaceae</taxon>
        <taxon>Citrobacter</taxon>
    </lineage>
</organism>
<sequence>MMKKVLMMAIPALLAAGSVHAAEIYNKDGNKLDLYGKVDARHTFSDAKSKDGDATYVRLGFKGETQINRDLTGYGQWEYNIQGNKTEDEGADTATRLAFAGLNAGDAGTFDYGRNYGVIYDVVAITDMLPVFGGDSYSASDNFMTGRANGLATYRNSNFFGLVEGLGFALQYQGKNGAVGENINGRGKVLAQNGEGWGSSVSYDMPYGVSAVVAYSNSHRTGKQRTETFNDAKHAEAWATGLKYDANSVYLAANYAETRNMTAMAGSVLSDLELSAVTDKTKNLEVVAQYQFDSGLRPSIAYLQSKAQKDGYDYTQVKYIEAGATYYFNKNMSVYGDYKFNLLNKNNSDVKNLGLTTDNEIGIGAIYQF</sequence>
<evidence type="ECO:0000313" key="10">
    <source>
        <dbReference type="EMBL" id="QBY32129.1"/>
    </source>
</evidence>
<evidence type="ECO:0000256" key="1">
    <source>
        <dbReference type="ARBA" id="ARBA00004571"/>
    </source>
</evidence>
<keyword evidence="6" id="KW-0813">Transport</keyword>
<keyword evidence="8" id="KW-0998">Cell outer membrane</keyword>
<dbReference type="PANTHER" id="PTHR34501:SF8">
    <property type="entry name" value="OUTER MEMBRANE PORIN N-RELATED"/>
    <property type="match status" value="1"/>
</dbReference>
<dbReference type="PANTHER" id="PTHR34501">
    <property type="entry name" value="PROTEIN YDDL-RELATED"/>
    <property type="match status" value="1"/>
</dbReference>
<dbReference type="InterPro" id="IPR001897">
    <property type="entry name" value="Porin_gammaproteobac"/>
</dbReference>
<dbReference type="AlphaFoldDB" id="A0A482PVI6"/>
<keyword evidence="5 9" id="KW-0732">Signal</keyword>